<proteinExistence type="predicted"/>
<organism evidence="2 3">
    <name type="scientific">Liberibacter solanacearum (strain CLso-ZC1)</name>
    <dbReference type="NCBI Taxonomy" id="658172"/>
    <lineage>
        <taxon>Bacteria</taxon>
        <taxon>Pseudomonadati</taxon>
        <taxon>Pseudomonadota</taxon>
        <taxon>Alphaproteobacteria</taxon>
        <taxon>Hyphomicrobiales</taxon>
        <taxon>Rhizobiaceae</taxon>
        <taxon>Liberibacter</taxon>
    </lineage>
</organism>
<dbReference type="GeneID" id="96885721"/>
<dbReference type="eggNOG" id="ENOG50331HP">
    <property type="taxonomic scope" value="Bacteria"/>
</dbReference>
<keyword evidence="1" id="KW-1133">Transmembrane helix</keyword>
<dbReference type="AlphaFoldDB" id="E4UC65"/>
<protein>
    <recommendedName>
        <fullName evidence="4">Transmembrane protein</fullName>
    </recommendedName>
</protein>
<reference evidence="2 3" key="3">
    <citation type="journal article" date="2011" name="PLoS ONE">
        <title>The Complete Genome Sequence of 'Candidatus Liberibacter solanacearum', the Bacterium Associated with Potato Zebra Chip Disease.</title>
        <authorList>
            <person name="Lin H."/>
            <person name="Lou B."/>
            <person name="Glynn J.M."/>
            <person name="Doddapaneni H."/>
            <person name="Civerolo E.L."/>
            <person name="Chen C."/>
            <person name="Duan Y."/>
            <person name="Zhou L."/>
            <person name="Vahling C.M."/>
        </authorList>
    </citation>
    <scope>NUCLEOTIDE SEQUENCE [LARGE SCALE GENOMIC DNA]</scope>
    <source>
        <strain evidence="2 3">CLso-ZC1</strain>
    </source>
</reference>
<evidence type="ECO:0000313" key="2">
    <source>
        <dbReference type="EMBL" id="ADR51955.1"/>
    </source>
</evidence>
<dbReference type="KEGG" id="lso:CKC_01020"/>
<dbReference type="EMBL" id="CP002371">
    <property type="protein sequence ID" value="ADR51955.1"/>
    <property type="molecule type" value="Genomic_DNA"/>
</dbReference>
<evidence type="ECO:0000256" key="1">
    <source>
        <dbReference type="SAM" id="Phobius"/>
    </source>
</evidence>
<reference key="2">
    <citation type="submission" date="2010-11" db="EMBL/GenBank/DDBJ databases">
        <authorList>
            <person name="Lin H."/>
            <person name="Doddapaneni H.V."/>
            <person name="Lou B."/>
            <person name="Civerolo E.L."/>
            <person name="Chen C."/>
            <person name="Duan Y."/>
            <person name="Zhou L."/>
            <person name="Glynn J."/>
        </authorList>
    </citation>
    <scope>NUCLEOTIDE SEQUENCE</scope>
    <source>
        <strain>CLso-ZC1</strain>
    </source>
</reference>
<gene>
    <name evidence="2" type="ordered locus">CKC_01020</name>
</gene>
<keyword evidence="1" id="KW-0472">Membrane</keyword>
<reference evidence="3" key="1">
    <citation type="submission" date="2010-11" db="EMBL/GenBank/DDBJ databases">
        <title>Complete genome sequence of Candidatus Liberibacter solanacearum CLso-ZC1.</title>
        <authorList>
            <person name="Lin H."/>
            <person name="Doddapaneni H.V."/>
            <person name="Lou B."/>
            <person name="Civerolo E.L."/>
            <person name="Chen C."/>
            <person name="Duan Y."/>
            <person name="Zhou L."/>
            <person name="Glynn J."/>
        </authorList>
    </citation>
    <scope>NUCLEOTIDE SEQUENCE [LARGE SCALE GENOMIC DNA]</scope>
    <source>
        <strain evidence="3">CLso-ZC1</strain>
    </source>
</reference>
<feature type="transmembrane region" description="Helical" evidence="1">
    <location>
        <begin position="29"/>
        <end position="50"/>
    </location>
</feature>
<keyword evidence="1" id="KW-0812">Transmembrane</keyword>
<dbReference type="Proteomes" id="UP000007038">
    <property type="component" value="Chromosome"/>
</dbReference>
<dbReference type="HOGENOM" id="CLU_131458_3_0_5"/>
<name>E4UC65_LIBSC</name>
<dbReference type="STRING" id="658172.CKC_01020"/>
<evidence type="ECO:0008006" key="4">
    <source>
        <dbReference type="Google" id="ProtNLM"/>
    </source>
</evidence>
<sequence>MTENNTSIDINSQAVHLHLKMHQDIIKRMALNSLFIKTCCISLLFLFLFITTNVTLSGFTCLLLTMAFATIDTMYLALERGFRASYNNFVNKLHSNTLQKEDLFILAPERISFWDTAKSFSVCLFYVAPLCFYVFISYIAPPYITRFFYYSW</sequence>
<feature type="transmembrane region" description="Helical" evidence="1">
    <location>
        <begin position="56"/>
        <end position="78"/>
    </location>
</feature>
<evidence type="ECO:0000313" key="3">
    <source>
        <dbReference type="Proteomes" id="UP000007038"/>
    </source>
</evidence>
<feature type="transmembrane region" description="Helical" evidence="1">
    <location>
        <begin position="120"/>
        <end position="140"/>
    </location>
</feature>
<accession>E4UC65</accession>
<dbReference type="RefSeq" id="WP_013461611.1">
    <property type="nucleotide sequence ID" value="NC_014774.1"/>
</dbReference>